<proteinExistence type="predicted"/>
<protein>
    <submittedName>
        <fullName evidence="1">Uncharacterized protein</fullName>
    </submittedName>
</protein>
<organism evidence="1 2">
    <name type="scientific">Candidatus Beckwithbacteria bacterium GW2011_GWA2_43_10</name>
    <dbReference type="NCBI Taxonomy" id="1618369"/>
    <lineage>
        <taxon>Bacteria</taxon>
        <taxon>Candidatus Beckwithiibacteriota</taxon>
    </lineage>
</organism>
<sequence>MPLILPKFLHQFFWGDRLDELNFNTHRQYITKIILEKGDRPAAAWLIKTVGRKNLKKSLAKLSLTPKSANFWRLYLS</sequence>
<accession>A0A0G1E720</accession>
<name>A0A0G1E720_9BACT</name>
<reference evidence="1 2" key="1">
    <citation type="journal article" date="2015" name="Nature">
        <title>rRNA introns, odd ribosomes, and small enigmatic genomes across a large radiation of phyla.</title>
        <authorList>
            <person name="Brown C.T."/>
            <person name="Hug L.A."/>
            <person name="Thomas B.C."/>
            <person name="Sharon I."/>
            <person name="Castelle C.J."/>
            <person name="Singh A."/>
            <person name="Wilkins M.J."/>
            <person name="Williams K.H."/>
            <person name="Banfield J.F."/>
        </authorList>
    </citation>
    <scope>NUCLEOTIDE SEQUENCE [LARGE SCALE GENOMIC DNA]</scope>
</reference>
<comment type="caution">
    <text evidence="1">The sequence shown here is derived from an EMBL/GenBank/DDBJ whole genome shotgun (WGS) entry which is preliminary data.</text>
</comment>
<evidence type="ECO:0000313" key="2">
    <source>
        <dbReference type="Proteomes" id="UP000034213"/>
    </source>
</evidence>
<evidence type="ECO:0000313" key="1">
    <source>
        <dbReference type="EMBL" id="KKS78841.1"/>
    </source>
</evidence>
<dbReference type="STRING" id="1618369.UV54_C0049G0012"/>
<dbReference type="AlphaFoldDB" id="A0A0G1E720"/>
<dbReference type="EMBL" id="LCEW01000049">
    <property type="protein sequence ID" value="KKS78841.1"/>
    <property type="molecule type" value="Genomic_DNA"/>
</dbReference>
<dbReference type="Proteomes" id="UP000034213">
    <property type="component" value="Unassembled WGS sequence"/>
</dbReference>
<gene>
    <name evidence="1" type="ORF">UV54_C0049G0012</name>
</gene>